<evidence type="ECO:0000256" key="7">
    <source>
        <dbReference type="ARBA" id="ARBA00023136"/>
    </source>
</evidence>
<feature type="chain" id="PRO_5043893112" evidence="16">
    <location>
        <begin position="33"/>
        <end position="510"/>
    </location>
</feature>
<evidence type="ECO:0000256" key="13">
    <source>
        <dbReference type="PIRSR" id="PIRSR601508-3"/>
    </source>
</evidence>
<keyword evidence="11" id="KW-0407">Ion channel</keyword>
<keyword evidence="13" id="KW-1015">Disulfide bond</keyword>
<evidence type="ECO:0000259" key="17">
    <source>
        <dbReference type="Pfam" id="PF00060"/>
    </source>
</evidence>
<reference evidence="18 19" key="1">
    <citation type="submission" date="2016-02" db="EMBL/GenBank/DDBJ databases">
        <title>Genome analysis of coral dinoflagellate symbionts highlights evolutionary adaptations to a symbiotic lifestyle.</title>
        <authorList>
            <person name="Aranda M."/>
            <person name="Li Y."/>
            <person name="Liew Y.J."/>
            <person name="Baumgarten S."/>
            <person name="Simakov O."/>
            <person name="Wilson M."/>
            <person name="Piel J."/>
            <person name="Ashoor H."/>
            <person name="Bougouffa S."/>
            <person name="Bajic V.B."/>
            <person name="Ryu T."/>
            <person name="Ravasi T."/>
            <person name="Bayer T."/>
            <person name="Micklem G."/>
            <person name="Kim H."/>
            <person name="Bhak J."/>
            <person name="Lajeunesse T.C."/>
            <person name="Voolstra C.R."/>
        </authorList>
    </citation>
    <scope>NUCLEOTIDE SEQUENCE [LARGE SCALE GENOMIC DNA]</scope>
    <source>
        <strain evidence="18 19">CCMP2467</strain>
    </source>
</reference>
<dbReference type="OrthoDB" id="5984008at2759"/>
<keyword evidence="7 15" id="KW-0472">Membrane</keyword>
<evidence type="ECO:0000256" key="15">
    <source>
        <dbReference type="SAM" id="Phobius"/>
    </source>
</evidence>
<dbReference type="InterPro" id="IPR015683">
    <property type="entry name" value="Ionotropic_Glu_rcpt"/>
</dbReference>
<evidence type="ECO:0000256" key="11">
    <source>
        <dbReference type="ARBA" id="ARBA00023303"/>
    </source>
</evidence>
<dbReference type="Proteomes" id="UP000186817">
    <property type="component" value="Unassembled WGS sequence"/>
</dbReference>
<evidence type="ECO:0000256" key="5">
    <source>
        <dbReference type="ARBA" id="ARBA00022989"/>
    </source>
</evidence>
<accession>A0A1Q9EEB8</accession>
<evidence type="ECO:0000256" key="14">
    <source>
        <dbReference type="SAM" id="MobiDB-lite"/>
    </source>
</evidence>
<sequence>MVSSFVGRCLHWRGAFLWNAVLIGSCCHGSRTFLCDNVDRIRNGTLPQEDGLRDMHIEVGTGIWDERFLALDATTGAYVGLEVKLLEELSRRGRFTYSLNFHNWTSSSTWLEQLQDAIGRFDLVTYAYWFITPERMSIGAYSPYGILDAVYWAVVMEETKEGIDLEEIFSFLTPFSAPVWLSFLGLMVATGLMYRVLEVGRNSEDFPDGPQRSCKCKVWMQCMDAIFQSSGHITGASSFSPRTWAGKILVMSWTWCVVLILAAYTANLASFLVVQAKSQPSFSSLSGAVNKNKKVCVAANSADHDWFRATFPNYKHLIPVPGSPTERARRLREGICDVATLAKFEYEFLRQTHSVNPNCYMQTIGESLQSTAAGWMVLNDVADSCTSLVRDVLGLWLLQMELDGTLRAIIKKSLMPVDNCVTEVNPRESTAGQLKFESMLGIFTLHAVGVGTAVLFHFSSGAPKAVSRGLSRTRSLNSFNRVSPKKDVREDEVYRRNTEPSEAWEADDLR</sequence>
<dbReference type="GO" id="GO:0005886">
    <property type="term" value="C:plasma membrane"/>
    <property type="evidence" value="ECO:0007669"/>
    <property type="project" value="UniProtKB-SubCell"/>
</dbReference>
<feature type="domain" description="Ionotropic glutamate receptor C-terminal" evidence="17">
    <location>
        <begin position="178"/>
        <end position="450"/>
    </location>
</feature>
<feature type="signal peptide" evidence="16">
    <location>
        <begin position="1"/>
        <end position="32"/>
    </location>
</feature>
<comment type="caution">
    <text evidence="18">The sequence shown here is derived from an EMBL/GenBank/DDBJ whole genome shotgun (WGS) entry which is preliminary data.</text>
</comment>
<feature type="disulfide bond" evidence="13">
    <location>
        <begin position="359"/>
        <end position="420"/>
    </location>
</feature>
<evidence type="ECO:0000256" key="16">
    <source>
        <dbReference type="SAM" id="SignalP"/>
    </source>
</evidence>
<evidence type="ECO:0000256" key="1">
    <source>
        <dbReference type="ARBA" id="ARBA00004651"/>
    </source>
</evidence>
<dbReference type="PRINTS" id="PR00177">
    <property type="entry name" value="NMDARECEPTOR"/>
</dbReference>
<keyword evidence="9" id="KW-0325">Glycoprotein</keyword>
<keyword evidence="6" id="KW-0406">Ion transport</keyword>
<feature type="transmembrane region" description="Helical" evidence="15">
    <location>
        <begin position="248"/>
        <end position="274"/>
    </location>
</feature>
<dbReference type="InterPro" id="IPR001320">
    <property type="entry name" value="Iontro_rcpt_C"/>
</dbReference>
<gene>
    <name evidence="18" type="primary">GRID1</name>
    <name evidence="18" type="ORF">AK812_SmicGene11014</name>
</gene>
<keyword evidence="2" id="KW-0813">Transport</keyword>
<dbReference type="AlphaFoldDB" id="A0A1Q9EEB8"/>
<name>A0A1Q9EEB8_SYMMI</name>
<keyword evidence="5 15" id="KW-1133">Transmembrane helix</keyword>
<keyword evidence="3" id="KW-1003">Cell membrane</keyword>
<keyword evidence="16" id="KW-0732">Signal</keyword>
<dbReference type="SUPFAM" id="SSF53850">
    <property type="entry name" value="Periplasmic binding protein-like II"/>
    <property type="match status" value="1"/>
</dbReference>
<dbReference type="GO" id="GO:0038023">
    <property type="term" value="F:signaling receptor activity"/>
    <property type="evidence" value="ECO:0007669"/>
    <property type="project" value="InterPro"/>
</dbReference>
<proteinExistence type="predicted"/>
<keyword evidence="10" id="KW-1071">Ligand-gated ion channel</keyword>
<comment type="subcellular location">
    <subcellularLocation>
        <location evidence="1">Cell membrane</location>
        <topology evidence="1">Multi-pass membrane protein</topology>
    </subcellularLocation>
</comment>
<feature type="site" description="Interaction with the cone snail toxin Con-ikot-ikot" evidence="12">
    <location>
        <position position="308"/>
    </location>
</feature>
<evidence type="ECO:0000313" key="18">
    <source>
        <dbReference type="EMBL" id="OLQ05759.1"/>
    </source>
</evidence>
<keyword evidence="4 15" id="KW-0812">Transmembrane</keyword>
<dbReference type="Gene3D" id="1.10.287.70">
    <property type="match status" value="1"/>
</dbReference>
<feature type="region of interest" description="Disordered" evidence="14">
    <location>
        <begin position="485"/>
        <end position="510"/>
    </location>
</feature>
<evidence type="ECO:0000256" key="3">
    <source>
        <dbReference type="ARBA" id="ARBA00022475"/>
    </source>
</evidence>
<evidence type="ECO:0000256" key="12">
    <source>
        <dbReference type="PIRSR" id="PIRSR601508-2"/>
    </source>
</evidence>
<dbReference type="InterPro" id="IPR001508">
    <property type="entry name" value="Iono_Glu_rcpt_met"/>
</dbReference>
<feature type="transmembrane region" description="Helical" evidence="15">
    <location>
        <begin position="179"/>
        <end position="197"/>
    </location>
</feature>
<keyword evidence="8 18" id="KW-0675">Receptor</keyword>
<evidence type="ECO:0000256" key="8">
    <source>
        <dbReference type="ARBA" id="ARBA00023170"/>
    </source>
</evidence>
<evidence type="ECO:0000313" key="19">
    <source>
        <dbReference type="Proteomes" id="UP000186817"/>
    </source>
</evidence>
<dbReference type="GO" id="GO:0015276">
    <property type="term" value="F:ligand-gated monoatomic ion channel activity"/>
    <property type="evidence" value="ECO:0007669"/>
    <property type="project" value="InterPro"/>
</dbReference>
<evidence type="ECO:0000256" key="4">
    <source>
        <dbReference type="ARBA" id="ARBA00022692"/>
    </source>
</evidence>
<keyword evidence="19" id="KW-1185">Reference proteome</keyword>
<dbReference type="EMBL" id="LSRX01000176">
    <property type="protein sequence ID" value="OLQ05759.1"/>
    <property type="molecule type" value="Genomic_DNA"/>
</dbReference>
<dbReference type="PANTHER" id="PTHR18966">
    <property type="entry name" value="IONOTROPIC GLUTAMATE RECEPTOR"/>
    <property type="match status" value="1"/>
</dbReference>
<evidence type="ECO:0000256" key="6">
    <source>
        <dbReference type="ARBA" id="ARBA00023065"/>
    </source>
</evidence>
<protein>
    <submittedName>
        <fullName evidence="18">Glutamate receptor ionotropic, delta-1</fullName>
    </submittedName>
</protein>
<feature type="compositionally biased region" description="Basic and acidic residues" evidence="14">
    <location>
        <begin position="485"/>
        <end position="499"/>
    </location>
</feature>
<dbReference type="OMA" id="ERNEDIN"/>
<dbReference type="Pfam" id="PF00060">
    <property type="entry name" value="Lig_chan"/>
    <property type="match status" value="1"/>
</dbReference>
<evidence type="ECO:0000256" key="10">
    <source>
        <dbReference type="ARBA" id="ARBA00023286"/>
    </source>
</evidence>
<organism evidence="18 19">
    <name type="scientific">Symbiodinium microadriaticum</name>
    <name type="common">Dinoflagellate</name>
    <name type="synonym">Zooxanthella microadriatica</name>
    <dbReference type="NCBI Taxonomy" id="2951"/>
    <lineage>
        <taxon>Eukaryota</taxon>
        <taxon>Sar</taxon>
        <taxon>Alveolata</taxon>
        <taxon>Dinophyceae</taxon>
        <taxon>Suessiales</taxon>
        <taxon>Symbiodiniaceae</taxon>
        <taxon>Symbiodinium</taxon>
    </lineage>
</organism>
<evidence type="ECO:0000256" key="9">
    <source>
        <dbReference type="ARBA" id="ARBA00023180"/>
    </source>
</evidence>
<evidence type="ECO:0000256" key="2">
    <source>
        <dbReference type="ARBA" id="ARBA00022448"/>
    </source>
</evidence>